<organism evidence="1 2">
    <name type="scientific">Triticum turgidum subsp. durum</name>
    <name type="common">Durum wheat</name>
    <name type="synonym">Triticum durum</name>
    <dbReference type="NCBI Taxonomy" id="4567"/>
    <lineage>
        <taxon>Eukaryota</taxon>
        <taxon>Viridiplantae</taxon>
        <taxon>Streptophyta</taxon>
        <taxon>Embryophyta</taxon>
        <taxon>Tracheophyta</taxon>
        <taxon>Spermatophyta</taxon>
        <taxon>Magnoliopsida</taxon>
        <taxon>Liliopsida</taxon>
        <taxon>Poales</taxon>
        <taxon>Poaceae</taxon>
        <taxon>BOP clade</taxon>
        <taxon>Pooideae</taxon>
        <taxon>Triticodae</taxon>
        <taxon>Triticeae</taxon>
        <taxon>Triticinae</taxon>
        <taxon>Triticum</taxon>
    </lineage>
</organism>
<dbReference type="InterPro" id="IPR023214">
    <property type="entry name" value="HAD_sf"/>
</dbReference>
<dbReference type="OMA" id="LWETHEK"/>
<accession>A0A9R0T4Z5</accession>
<dbReference type="Gramene" id="TRITD4Bv1G127510.2">
    <property type="protein sequence ID" value="TRITD4Bv1G127510.2"/>
    <property type="gene ID" value="TRITD4Bv1G127510"/>
</dbReference>
<dbReference type="AlphaFoldDB" id="A0A9R0T4Z5"/>
<dbReference type="SFLD" id="SFLDS00003">
    <property type="entry name" value="Haloacid_Dehalogenase"/>
    <property type="match status" value="1"/>
</dbReference>
<dbReference type="NCBIfam" id="TIGR01993">
    <property type="entry name" value="Pyr-5-nucltdase"/>
    <property type="match status" value="1"/>
</dbReference>
<dbReference type="SFLD" id="SFLDG01132">
    <property type="entry name" value="C1.5.3:_5'-Nucleotidase_Like"/>
    <property type="match status" value="1"/>
</dbReference>
<dbReference type="EMBL" id="LT934118">
    <property type="protein sequence ID" value="VAI07260.1"/>
    <property type="molecule type" value="Genomic_DNA"/>
</dbReference>
<protein>
    <submittedName>
        <fullName evidence="1">Uncharacterized protein</fullName>
    </submittedName>
</protein>
<reference evidence="1 2" key="1">
    <citation type="submission" date="2017-09" db="EMBL/GenBank/DDBJ databases">
        <authorList>
            <consortium name="International Durum Wheat Genome Sequencing Consortium (IDWGSC)"/>
            <person name="Milanesi L."/>
        </authorList>
    </citation>
    <scope>NUCLEOTIDE SEQUENCE [LARGE SCALE GENOMIC DNA]</scope>
    <source>
        <strain evidence="2">cv. Svevo</strain>
    </source>
</reference>
<keyword evidence="2" id="KW-1185">Reference proteome</keyword>
<dbReference type="Gene3D" id="1.10.150.450">
    <property type="match status" value="1"/>
</dbReference>
<evidence type="ECO:0000313" key="2">
    <source>
        <dbReference type="Proteomes" id="UP000324705"/>
    </source>
</evidence>
<dbReference type="Pfam" id="PF00702">
    <property type="entry name" value="Hydrolase"/>
    <property type="match status" value="1"/>
</dbReference>
<dbReference type="SFLD" id="SFLDG01129">
    <property type="entry name" value="C1.5:_HAD__Beta-PGM__Phosphata"/>
    <property type="match status" value="1"/>
</dbReference>
<gene>
    <name evidence="1" type="ORF">TRITD_4Bv1G127510</name>
</gene>
<evidence type="ECO:0000313" key="1">
    <source>
        <dbReference type="EMBL" id="VAI07260.1"/>
    </source>
</evidence>
<dbReference type="Gene3D" id="3.40.50.1000">
    <property type="entry name" value="HAD superfamily/HAD-like"/>
    <property type="match status" value="1"/>
</dbReference>
<dbReference type="InterPro" id="IPR010237">
    <property type="entry name" value="Pyr-5-nucltdase"/>
</dbReference>
<sequence>MMKMKNARPHGLIGPDQSWGDSWGALPLEAINNRARSLDQLTSADGLLIPTGDPYLSPPPPFLFSSPHSRSPSLSLLHTPRLLSALLKEGSRPLPSALPGSASARAVALLQLASARVLSSSFTTARIMEFDERCLKVQEPKFDCLLFDLDDTLYPLSSGISSHVKTNIEAYMIEKLGIDESKIENLGNLLYKNYGTTMAGLRAIGYNFDYDEYHSFVHGRLPYDNIKPDPVLKQILKNMRIRKLIFTNGDMIHAVRALKRLGLEDCFEGIICFETLNPPCLLTPCDQAPEIFDIAGHFAGLGSADDLPRTPVLCKPNVGAMEAALRIANVNPYKAIFFDDSVRNIQAGKRIGLHTVLVGTSQRVKGADHALESIHNIREALPELWEEAEKAEDVLYADRVAIETSVTA</sequence>
<dbReference type="SUPFAM" id="SSF56784">
    <property type="entry name" value="HAD-like"/>
    <property type="match status" value="1"/>
</dbReference>
<dbReference type="Proteomes" id="UP000324705">
    <property type="component" value="Chromosome 4B"/>
</dbReference>
<dbReference type="PANTHER" id="PTHR12725">
    <property type="entry name" value="HALOACID DEHALOGENASE-LIKE HYDROLASE"/>
    <property type="match status" value="1"/>
</dbReference>
<proteinExistence type="predicted"/>
<dbReference type="PANTHER" id="PTHR12725:SF82">
    <property type="entry name" value="HALOACID DEHALOGENASE-LIKE HYDROLASE (HAD) SUPERFAMILY PROTEIN"/>
    <property type="match status" value="1"/>
</dbReference>
<dbReference type="InterPro" id="IPR006439">
    <property type="entry name" value="HAD-SF_hydro_IA"/>
</dbReference>
<name>A0A9R0T4Z5_TRITD</name>
<dbReference type="InterPro" id="IPR036412">
    <property type="entry name" value="HAD-like_sf"/>
</dbReference>
<dbReference type="NCBIfam" id="TIGR01509">
    <property type="entry name" value="HAD-SF-IA-v3"/>
    <property type="match status" value="1"/>
</dbReference>